<dbReference type="GO" id="GO:0004519">
    <property type="term" value="F:endonuclease activity"/>
    <property type="evidence" value="ECO:0007669"/>
    <property type="project" value="UniProtKB-KW"/>
</dbReference>
<accession>A0A6S6TBN7</accession>
<dbReference type="GO" id="GO:0006506">
    <property type="term" value="P:GPI anchor biosynthetic process"/>
    <property type="evidence" value="ECO:0007669"/>
    <property type="project" value="TreeGrafter"/>
</dbReference>
<dbReference type="InterPro" id="IPR036691">
    <property type="entry name" value="Endo/exonu/phosph_ase_sf"/>
</dbReference>
<protein>
    <submittedName>
        <fullName evidence="2">Endonuclease/exonuclease/phosphatase family protein</fullName>
    </submittedName>
</protein>
<feature type="domain" description="Endonuclease/exonuclease/phosphatase" evidence="1">
    <location>
        <begin position="72"/>
        <end position="321"/>
    </location>
</feature>
<gene>
    <name evidence="2" type="ORF">HELGO_WM5126</name>
</gene>
<dbReference type="Pfam" id="PF03372">
    <property type="entry name" value="Exo_endo_phos"/>
    <property type="match status" value="1"/>
</dbReference>
<reference evidence="2" key="1">
    <citation type="submission" date="2020-01" db="EMBL/GenBank/DDBJ databases">
        <authorList>
            <person name="Meier V. D."/>
            <person name="Meier V D."/>
        </authorList>
    </citation>
    <scope>NUCLEOTIDE SEQUENCE</scope>
    <source>
        <strain evidence="2">HLG_WM_MAG_05</strain>
    </source>
</reference>
<dbReference type="EMBL" id="CACVAU010000058">
    <property type="protein sequence ID" value="CAA6820711.1"/>
    <property type="molecule type" value="Genomic_DNA"/>
</dbReference>
<dbReference type="InterPro" id="IPR005135">
    <property type="entry name" value="Endo/exonuclease/phosphatase"/>
</dbReference>
<organism evidence="2">
    <name type="scientific">uncultured Sulfurovum sp</name>
    <dbReference type="NCBI Taxonomy" id="269237"/>
    <lineage>
        <taxon>Bacteria</taxon>
        <taxon>Pseudomonadati</taxon>
        <taxon>Campylobacterota</taxon>
        <taxon>Epsilonproteobacteria</taxon>
        <taxon>Campylobacterales</taxon>
        <taxon>Sulfurovaceae</taxon>
        <taxon>Sulfurovum</taxon>
        <taxon>environmental samples</taxon>
    </lineage>
</organism>
<dbReference type="Gene3D" id="3.60.10.10">
    <property type="entry name" value="Endonuclease/exonuclease/phosphatase"/>
    <property type="match status" value="1"/>
</dbReference>
<dbReference type="PANTHER" id="PTHR14859:SF15">
    <property type="entry name" value="ENDONUCLEASE_EXONUCLEASE_PHOSPHATASE DOMAIN-CONTAINING PROTEIN"/>
    <property type="match status" value="1"/>
</dbReference>
<evidence type="ECO:0000259" key="1">
    <source>
        <dbReference type="Pfam" id="PF03372"/>
    </source>
</evidence>
<name>A0A6S6TBN7_9BACT</name>
<dbReference type="SUPFAM" id="SSF56219">
    <property type="entry name" value="DNase I-like"/>
    <property type="match status" value="1"/>
</dbReference>
<dbReference type="PANTHER" id="PTHR14859">
    <property type="entry name" value="CALCOFLUOR WHITE HYPERSENSITIVE PROTEIN PRECURSOR"/>
    <property type="match status" value="1"/>
</dbReference>
<dbReference type="GO" id="GO:0016020">
    <property type="term" value="C:membrane"/>
    <property type="evidence" value="ECO:0007669"/>
    <property type="project" value="GOC"/>
</dbReference>
<proteinExistence type="predicted"/>
<dbReference type="AlphaFoldDB" id="A0A6S6TBN7"/>
<keyword evidence="2" id="KW-0378">Hydrolase</keyword>
<keyword evidence="2" id="KW-0540">Nuclease</keyword>
<keyword evidence="2" id="KW-0255">Endonuclease</keyword>
<dbReference type="InterPro" id="IPR051916">
    <property type="entry name" value="GPI-anchor_lipid_remodeler"/>
</dbReference>
<keyword evidence="2" id="KW-0269">Exonuclease</keyword>
<sequence>MLKTHNFQSLKEKRNLFIQKSNLDLSSSQYLGYNPTMKIKLATFNLFQFVEPPYSWYTKKERFSQEQWAEKTRWIKEQIIKMDCDIIGFQEVFSRDALETLVKELGFKYFETVDQAKLRKKTFTSTTVAIASKYPITKLQRVRVHIPSFEKHEFKGHYGLARVPIKATITLPNEQELVVYVSHLKSNRLNEFEYRFNETHTLEHKKESVAKALKGTTATSLHQRLCEASSLFYNIKKVKDKPIVLLCDLNDKEFSLTIDALSNHQYHQEKSEDGFVLHDASYQYKEEILNPHPEQKEPLRKPTSYFLGKGHVLDYVFVSNYFDKANKDRMAEVTNYSIFDKHLNDNALLLKSDHAQVVCELTFI</sequence>
<dbReference type="GO" id="GO:0004527">
    <property type="term" value="F:exonuclease activity"/>
    <property type="evidence" value="ECO:0007669"/>
    <property type="project" value="UniProtKB-KW"/>
</dbReference>
<evidence type="ECO:0000313" key="2">
    <source>
        <dbReference type="EMBL" id="CAA6820711.1"/>
    </source>
</evidence>